<evidence type="ECO:0000313" key="2">
    <source>
        <dbReference type="Proteomes" id="UP001163603"/>
    </source>
</evidence>
<keyword evidence="2" id="KW-1185">Reference proteome</keyword>
<name>A0ACC0XL50_9ROSI</name>
<protein>
    <submittedName>
        <fullName evidence="1">Uncharacterized protein</fullName>
    </submittedName>
</protein>
<proteinExistence type="predicted"/>
<organism evidence="1 2">
    <name type="scientific">Pistacia integerrima</name>
    <dbReference type="NCBI Taxonomy" id="434235"/>
    <lineage>
        <taxon>Eukaryota</taxon>
        <taxon>Viridiplantae</taxon>
        <taxon>Streptophyta</taxon>
        <taxon>Embryophyta</taxon>
        <taxon>Tracheophyta</taxon>
        <taxon>Spermatophyta</taxon>
        <taxon>Magnoliopsida</taxon>
        <taxon>eudicotyledons</taxon>
        <taxon>Gunneridae</taxon>
        <taxon>Pentapetalae</taxon>
        <taxon>rosids</taxon>
        <taxon>malvids</taxon>
        <taxon>Sapindales</taxon>
        <taxon>Anacardiaceae</taxon>
        <taxon>Pistacia</taxon>
    </lineage>
</organism>
<gene>
    <name evidence="1" type="ORF">Pint_11967</name>
</gene>
<comment type="caution">
    <text evidence="1">The sequence shown here is derived from an EMBL/GenBank/DDBJ whole genome shotgun (WGS) entry which is preliminary data.</text>
</comment>
<accession>A0ACC0XL50</accession>
<dbReference type="Proteomes" id="UP001163603">
    <property type="component" value="Chromosome 12"/>
</dbReference>
<sequence length="180" mass="19990">MTVISTSFFVEFLISPFHSGSESYSELNPTEPQVKFPSEEVRMKLSVAGLGQQEVRTASMMLICCYGNSNLIEDQSCSSIQQASCSFTPEVSPFSCSGRESFSGLNQSKQQRDQVHSDDSRIKPIMTNLKQQEQKRDALKDKGTSSILNFFKSQNPSCLSWKQEDVETSQNAKATVGDCC</sequence>
<evidence type="ECO:0000313" key="1">
    <source>
        <dbReference type="EMBL" id="KAJ0018146.1"/>
    </source>
</evidence>
<reference evidence="2" key="1">
    <citation type="journal article" date="2023" name="G3 (Bethesda)">
        <title>Genome assembly and association tests identify interacting loci associated with vigor, precocity, and sex in interspecific pistachio rootstocks.</title>
        <authorList>
            <person name="Palmer W."/>
            <person name="Jacygrad E."/>
            <person name="Sagayaradj S."/>
            <person name="Cavanaugh K."/>
            <person name="Han R."/>
            <person name="Bertier L."/>
            <person name="Beede B."/>
            <person name="Kafkas S."/>
            <person name="Golino D."/>
            <person name="Preece J."/>
            <person name="Michelmore R."/>
        </authorList>
    </citation>
    <scope>NUCLEOTIDE SEQUENCE [LARGE SCALE GENOMIC DNA]</scope>
</reference>
<dbReference type="EMBL" id="CM047747">
    <property type="protein sequence ID" value="KAJ0018146.1"/>
    <property type="molecule type" value="Genomic_DNA"/>
</dbReference>